<dbReference type="EMBL" id="JBBXMP010000083">
    <property type="protein sequence ID" value="KAL0063372.1"/>
    <property type="molecule type" value="Genomic_DNA"/>
</dbReference>
<evidence type="ECO:0000313" key="3">
    <source>
        <dbReference type="Proteomes" id="UP001437256"/>
    </source>
</evidence>
<proteinExistence type="predicted"/>
<keyword evidence="3" id="KW-1185">Reference proteome</keyword>
<name>A0ABR2ZSR0_9AGAR</name>
<reference evidence="2 3" key="1">
    <citation type="submission" date="2024-05" db="EMBL/GenBank/DDBJ databases">
        <title>A draft genome resource for the thread blight pathogen Marasmius tenuissimus strain MS-2.</title>
        <authorList>
            <person name="Yulfo-Soto G.E."/>
            <person name="Baruah I.K."/>
            <person name="Amoako-Attah I."/>
            <person name="Bukari Y."/>
            <person name="Meinhardt L.W."/>
            <person name="Bailey B.A."/>
            <person name="Cohen S.P."/>
        </authorList>
    </citation>
    <scope>NUCLEOTIDE SEQUENCE [LARGE SCALE GENOMIC DNA]</scope>
    <source>
        <strain evidence="2 3">MS-2</strain>
    </source>
</reference>
<comment type="caution">
    <text evidence="2">The sequence shown here is derived from an EMBL/GenBank/DDBJ whole genome shotgun (WGS) entry which is preliminary data.</text>
</comment>
<evidence type="ECO:0000256" key="1">
    <source>
        <dbReference type="SAM" id="MobiDB-lite"/>
    </source>
</evidence>
<organism evidence="2 3">
    <name type="scientific">Marasmius tenuissimus</name>
    <dbReference type="NCBI Taxonomy" id="585030"/>
    <lineage>
        <taxon>Eukaryota</taxon>
        <taxon>Fungi</taxon>
        <taxon>Dikarya</taxon>
        <taxon>Basidiomycota</taxon>
        <taxon>Agaricomycotina</taxon>
        <taxon>Agaricomycetes</taxon>
        <taxon>Agaricomycetidae</taxon>
        <taxon>Agaricales</taxon>
        <taxon>Marasmiineae</taxon>
        <taxon>Marasmiaceae</taxon>
        <taxon>Marasmius</taxon>
    </lineage>
</organism>
<protein>
    <submittedName>
        <fullName evidence="2">Uncharacterized protein</fullName>
    </submittedName>
</protein>
<feature type="compositionally biased region" description="Basic and acidic residues" evidence="1">
    <location>
        <begin position="19"/>
        <end position="30"/>
    </location>
</feature>
<accession>A0ABR2ZSR0</accession>
<dbReference type="Proteomes" id="UP001437256">
    <property type="component" value="Unassembled WGS sequence"/>
</dbReference>
<sequence>MFKPRTRSIIAILTDPSLESHEERVEKRGNQDPGHPTYPLRNVQYKPHATPSDTVLASAIEQTQQADFRIRPTSRIDVSLLIYGRRAGMLLFLGFVQYSKPMYIV</sequence>
<gene>
    <name evidence="2" type="ORF">AAF712_009767</name>
</gene>
<feature type="region of interest" description="Disordered" evidence="1">
    <location>
        <begin position="19"/>
        <end position="44"/>
    </location>
</feature>
<evidence type="ECO:0000313" key="2">
    <source>
        <dbReference type="EMBL" id="KAL0063372.1"/>
    </source>
</evidence>